<keyword evidence="4" id="KW-0418">Kinase</keyword>
<dbReference type="Pfam" id="PF02518">
    <property type="entry name" value="HATPase_c"/>
    <property type="match status" value="1"/>
</dbReference>
<name>A0A9X2VPB3_9PSEU</name>
<evidence type="ECO:0000259" key="6">
    <source>
        <dbReference type="PROSITE" id="PS50109"/>
    </source>
</evidence>
<dbReference type="GO" id="GO:0000160">
    <property type="term" value="P:phosphorelay signal transduction system"/>
    <property type="evidence" value="ECO:0007669"/>
    <property type="project" value="UniProtKB-KW"/>
</dbReference>
<dbReference type="EMBL" id="JANYMP010000013">
    <property type="protein sequence ID" value="MCS7480340.1"/>
    <property type="molecule type" value="Genomic_DNA"/>
</dbReference>
<evidence type="ECO:0000256" key="4">
    <source>
        <dbReference type="ARBA" id="ARBA00022777"/>
    </source>
</evidence>
<dbReference type="PANTHER" id="PTHR43711:SF28">
    <property type="entry name" value="SENSOR HISTIDINE KINASE YXDK"/>
    <property type="match status" value="1"/>
</dbReference>
<evidence type="ECO:0000313" key="8">
    <source>
        <dbReference type="Proteomes" id="UP001141259"/>
    </source>
</evidence>
<protein>
    <recommendedName>
        <fullName evidence="2">histidine kinase</fullName>
        <ecNumber evidence="2">2.7.13.3</ecNumber>
    </recommendedName>
</protein>
<keyword evidence="7" id="KW-0067">ATP-binding</keyword>
<dbReference type="InterPro" id="IPR004358">
    <property type="entry name" value="Sig_transdc_His_kin-like_C"/>
</dbReference>
<keyword evidence="7" id="KW-0547">Nucleotide-binding</keyword>
<dbReference type="Proteomes" id="UP001141259">
    <property type="component" value="Unassembled WGS sequence"/>
</dbReference>
<dbReference type="InterPro" id="IPR003594">
    <property type="entry name" value="HATPase_dom"/>
</dbReference>
<evidence type="ECO:0000256" key="1">
    <source>
        <dbReference type="ARBA" id="ARBA00000085"/>
    </source>
</evidence>
<organism evidence="7 8">
    <name type="scientific">Umezawaea endophytica</name>
    <dbReference type="NCBI Taxonomy" id="1654476"/>
    <lineage>
        <taxon>Bacteria</taxon>
        <taxon>Bacillati</taxon>
        <taxon>Actinomycetota</taxon>
        <taxon>Actinomycetes</taxon>
        <taxon>Pseudonocardiales</taxon>
        <taxon>Pseudonocardiaceae</taxon>
        <taxon>Umezawaea</taxon>
    </lineage>
</organism>
<dbReference type="PRINTS" id="PR00344">
    <property type="entry name" value="BCTRLSENSOR"/>
</dbReference>
<evidence type="ECO:0000256" key="3">
    <source>
        <dbReference type="ARBA" id="ARBA00022679"/>
    </source>
</evidence>
<dbReference type="InterPro" id="IPR036890">
    <property type="entry name" value="HATPase_C_sf"/>
</dbReference>
<keyword evidence="3" id="KW-0808">Transferase</keyword>
<comment type="catalytic activity">
    <reaction evidence="1">
        <text>ATP + protein L-histidine = ADP + protein N-phospho-L-histidine.</text>
        <dbReference type="EC" id="2.7.13.3"/>
    </reaction>
</comment>
<keyword evidence="8" id="KW-1185">Reference proteome</keyword>
<reference evidence="7" key="1">
    <citation type="submission" date="2022-08" db="EMBL/GenBank/DDBJ databases">
        <authorList>
            <person name="Tistechok S."/>
            <person name="Samborskyy M."/>
            <person name="Roman I."/>
        </authorList>
    </citation>
    <scope>NUCLEOTIDE SEQUENCE</scope>
    <source>
        <strain evidence="7">DSM 103496</strain>
    </source>
</reference>
<dbReference type="EC" id="2.7.13.3" evidence="2"/>
<proteinExistence type="predicted"/>
<dbReference type="GO" id="GO:0004673">
    <property type="term" value="F:protein histidine kinase activity"/>
    <property type="evidence" value="ECO:0007669"/>
    <property type="project" value="UniProtKB-EC"/>
</dbReference>
<keyword evidence="5" id="KW-0902">Two-component regulatory system</keyword>
<evidence type="ECO:0000313" key="7">
    <source>
        <dbReference type="EMBL" id="MCS7480340.1"/>
    </source>
</evidence>
<gene>
    <name evidence="7" type="ORF">NZH93_26085</name>
</gene>
<comment type="caution">
    <text evidence="7">The sequence shown here is derived from an EMBL/GenBank/DDBJ whole genome shotgun (WGS) entry which is preliminary data.</text>
</comment>
<dbReference type="InterPro" id="IPR005467">
    <property type="entry name" value="His_kinase_dom"/>
</dbReference>
<dbReference type="InterPro" id="IPR050736">
    <property type="entry name" value="Sensor_HK_Regulatory"/>
</dbReference>
<accession>A0A9X2VPB3</accession>
<dbReference type="PANTHER" id="PTHR43711">
    <property type="entry name" value="TWO-COMPONENT HISTIDINE KINASE"/>
    <property type="match status" value="1"/>
</dbReference>
<dbReference type="GO" id="GO:0005524">
    <property type="term" value="F:ATP binding"/>
    <property type="evidence" value="ECO:0007669"/>
    <property type="project" value="UniProtKB-KW"/>
</dbReference>
<sequence>MPQHDVDRIFEPFVQLEGASANGVGLGLSITRGIAEAHGGSVGVRSTVGEGSTFTVVLPVAGPDTDRPWW</sequence>
<evidence type="ECO:0000256" key="5">
    <source>
        <dbReference type="ARBA" id="ARBA00023012"/>
    </source>
</evidence>
<feature type="domain" description="Histidine kinase" evidence="6">
    <location>
        <begin position="1"/>
        <end position="62"/>
    </location>
</feature>
<dbReference type="PROSITE" id="PS50109">
    <property type="entry name" value="HIS_KIN"/>
    <property type="match status" value="1"/>
</dbReference>
<dbReference type="AlphaFoldDB" id="A0A9X2VPB3"/>
<dbReference type="Gene3D" id="3.30.565.10">
    <property type="entry name" value="Histidine kinase-like ATPase, C-terminal domain"/>
    <property type="match status" value="1"/>
</dbReference>
<dbReference type="SUPFAM" id="SSF55874">
    <property type="entry name" value="ATPase domain of HSP90 chaperone/DNA topoisomerase II/histidine kinase"/>
    <property type="match status" value="1"/>
</dbReference>
<evidence type="ECO:0000256" key="2">
    <source>
        <dbReference type="ARBA" id="ARBA00012438"/>
    </source>
</evidence>